<evidence type="ECO:0000256" key="4">
    <source>
        <dbReference type="ARBA" id="ARBA00022452"/>
    </source>
</evidence>
<dbReference type="PANTHER" id="PTHR30026">
    <property type="entry name" value="OUTER MEMBRANE PROTEIN TOLC"/>
    <property type="match status" value="1"/>
</dbReference>
<comment type="caution">
    <text evidence="9">The sequence shown here is derived from an EMBL/GenBank/DDBJ whole genome shotgun (WGS) entry which is preliminary data.</text>
</comment>
<reference evidence="9 10" key="1">
    <citation type="submission" date="2020-06" db="EMBL/GenBank/DDBJ databases">
        <authorList>
            <person name="Criscuolo A."/>
        </authorList>
    </citation>
    <scope>NUCLEOTIDE SEQUENCE [LARGE SCALE GENOMIC DNA]</scope>
    <source>
        <strain evidence="10">CIP 111411</strain>
    </source>
</reference>
<feature type="chain" id="PRO_5028099089" evidence="8">
    <location>
        <begin position="19"/>
        <end position="444"/>
    </location>
</feature>
<dbReference type="InterPro" id="IPR003423">
    <property type="entry name" value="OMP_efflux"/>
</dbReference>
<evidence type="ECO:0000256" key="3">
    <source>
        <dbReference type="ARBA" id="ARBA00022448"/>
    </source>
</evidence>
<dbReference type="Gene3D" id="1.20.1600.10">
    <property type="entry name" value="Outer membrane efflux proteins (OEP)"/>
    <property type="match status" value="1"/>
</dbReference>
<dbReference type="SUPFAM" id="SSF56954">
    <property type="entry name" value="Outer membrane efflux proteins (OEP)"/>
    <property type="match status" value="1"/>
</dbReference>
<dbReference type="GO" id="GO:1990281">
    <property type="term" value="C:efflux pump complex"/>
    <property type="evidence" value="ECO:0007669"/>
    <property type="project" value="TreeGrafter"/>
</dbReference>
<dbReference type="InterPro" id="IPR051906">
    <property type="entry name" value="TolC-like"/>
</dbReference>
<evidence type="ECO:0000256" key="8">
    <source>
        <dbReference type="SAM" id="SignalP"/>
    </source>
</evidence>
<proteinExistence type="inferred from homology"/>
<keyword evidence="7" id="KW-0998">Cell outer membrane</keyword>
<comment type="similarity">
    <text evidence="2">Belongs to the outer membrane factor (OMF) (TC 1.B.17) family.</text>
</comment>
<dbReference type="AlphaFoldDB" id="A0A6V6YR34"/>
<evidence type="ECO:0000256" key="2">
    <source>
        <dbReference type="ARBA" id="ARBA00007613"/>
    </source>
</evidence>
<dbReference type="PANTHER" id="PTHR30026:SF20">
    <property type="entry name" value="OUTER MEMBRANE PROTEIN TOLC"/>
    <property type="match status" value="1"/>
</dbReference>
<keyword evidence="5" id="KW-0812">Transmembrane</keyword>
<comment type="subcellular location">
    <subcellularLocation>
        <location evidence="1">Cell outer membrane</location>
    </subcellularLocation>
</comment>
<evidence type="ECO:0000256" key="7">
    <source>
        <dbReference type="ARBA" id="ARBA00023237"/>
    </source>
</evidence>
<dbReference type="GO" id="GO:0015562">
    <property type="term" value="F:efflux transmembrane transporter activity"/>
    <property type="evidence" value="ECO:0007669"/>
    <property type="project" value="InterPro"/>
</dbReference>
<evidence type="ECO:0000313" key="9">
    <source>
        <dbReference type="EMBL" id="CAD0001729.1"/>
    </source>
</evidence>
<keyword evidence="4" id="KW-1134">Transmembrane beta strand</keyword>
<accession>A0A6V6YR34</accession>
<dbReference type="RefSeq" id="WP_180907976.1">
    <property type="nucleotide sequence ID" value="NZ_CAIJDP010000057.1"/>
</dbReference>
<dbReference type="Pfam" id="PF02321">
    <property type="entry name" value="OEP"/>
    <property type="match status" value="2"/>
</dbReference>
<evidence type="ECO:0000256" key="1">
    <source>
        <dbReference type="ARBA" id="ARBA00004442"/>
    </source>
</evidence>
<name>A0A6V6YR34_9FLAO</name>
<dbReference type="EMBL" id="CAIJDP010000057">
    <property type="protein sequence ID" value="CAD0001729.1"/>
    <property type="molecule type" value="Genomic_DNA"/>
</dbReference>
<feature type="signal peptide" evidence="8">
    <location>
        <begin position="1"/>
        <end position="18"/>
    </location>
</feature>
<sequence>MKRIILIFLCIIGLSVNAQVTTLTLKDAVSYALQNKADAKKAKLEVENSEYQIQEVRSRALPQISANGNLTYNPVIQTTVIDGAAFNAPGTTIQAAFGQKWTSTAGVSLTQALFDLSVFTGLKAAKSTRQFYQINDQLTEEQVIERVANNYYQVYVQRQKLILLDSNYVNTTKVRDIIKGQFDNGLAKKIDLDRVSVKLSNISTQRQQILNAVQLQENALKFYIGMPMETQIEIPQSEFEVTPAALSEAPNTANRTEYLLLKKQEELLMFQKKSVEAEYYPTLSLSAGYNYIGQGPEMPWFAKPADGVYWSDYSSIGLNLRVPIFTGFGTRSRVRQADVKIRTLQEDIKDTQLSLDLEYKNAKTQIENSLITIENQRENMTLAGEILSNTKNNYLQGLASLTDLLDAENASIEAQNNYTAAILDYKLAEVALIKSKGELKTLIK</sequence>
<evidence type="ECO:0000256" key="5">
    <source>
        <dbReference type="ARBA" id="ARBA00022692"/>
    </source>
</evidence>
<evidence type="ECO:0000313" key="10">
    <source>
        <dbReference type="Proteomes" id="UP000530060"/>
    </source>
</evidence>
<dbReference type="GO" id="GO:0015288">
    <property type="term" value="F:porin activity"/>
    <property type="evidence" value="ECO:0007669"/>
    <property type="project" value="TreeGrafter"/>
</dbReference>
<dbReference type="GO" id="GO:0009279">
    <property type="term" value="C:cell outer membrane"/>
    <property type="evidence" value="ECO:0007669"/>
    <property type="project" value="UniProtKB-SubCell"/>
</dbReference>
<keyword evidence="6" id="KW-0472">Membrane</keyword>
<keyword evidence="10" id="KW-1185">Reference proteome</keyword>
<dbReference type="Proteomes" id="UP000530060">
    <property type="component" value="Unassembled WGS sequence"/>
</dbReference>
<protein>
    <submittedName>
        <fullName evidence="9">Transporter</fullName>
    </submittedName>
</protein>
<keyword evidence="8" id="KW-0732">Signal</keyword>
<organism evidence="9 10">
    <name type="scientific">Flavobacterium salmonis</name>
    <dbReference type="NCBI Taxonomy" id="2654844"/>
    <lineage>
        <taxon>Bacteria</taxon>
        <taxon>Pseudomonadati</taxon>
        <taxon>Bacteroidota</taxon>
        <taxon>Flavobacteriia</taxon>
        <taxon>Flavobacteriales</taxon>
        <taxon>Flavobacteriaceae</taxon>
        <taxon>Flavobacterium</taxon>
    </lineage>
</organism>
<keyword evidence="3" id="KW-0813">Transport</keyword>
<evidence type="ECO:0000256" key="6">
    <source>
        <dbReference type="ARBA" id="ARBA00023136"/>
    </source>
</evidence>
<gene>
    <name evidence="9" type="ORF">FLAT13_00771</name>
</gene>